<name>A0A080ZQU8_PHYNI</name>
<evidence type="ECO:0000313" key="2">
    <source>
        <dbReference type="Proteomes" id="UP000028582"/>
    </source>
</evidence>
<sequence>MAPNLKMMGVTLTLAITTRSVLDTENSYEAAGSLDAEVTLPPEPRLLEIPCQRGKFAF</sequence>
<reference evidence="1 2" key="1">
    <citation type="submission" date="2013-11" db="EMBL/GenBank/DDBJ databases">
        <title>The Genome Sequence of Phytophthora parasitica P1976.</title>
        <authorList>
            <consortium name="The Broad Institute Genomics Platform"/>
            <person name="Russ C."/>
            <person name="Tyler B."/>
            <person name="Panabieres F."/>
            <person name="Shan W."/>
            <person name="Tripathy S."/>
            <person name="Grunwald N."/>
            <person name="Machado M."/>
            <person name="Johnson C.S."/>
            <person name="Walker B."/>
            <person name="Young S."/>
            <person name="Zeng Q."/>
            <person name="Gargeya S."/>
            <person name="Fitzgerald M."/>
            <person name="Haas B."/>
            <person name="Abouelleil A."/>
            <person name="Allen A.W."/>
            <person name="Alvarado L."/>
            <person name="Arachchi H.M."/>
            <person name="Berlin A.M."/>
            <person name="Chapman S.B."/>
            <person name="Gainer-Dewar J."/>
            <person name="Goldberg J."/>
            <person name="Griggs A."/>
            <person name="Gujja S."/>
            <person name="Hansen M."/>
            <person name="Howarth C."/>
            <person name="Imamovic A."/>
            <person name="Ireland A."/>
            <person name="Larimer J."/>
            <person name="McCowan C."/>
            <person name="Murphy C."/>
            <person name="Pearson M."/>
            <person name="Poon T.W."/>
            <person name="Priest M."/>
            <person name="Roberts A."/>
            <person name="Saif S."/>
            <person name="Shea T."/>
            <person name="Sisk P."/>
            <person name="Sykes S."/>
            <person name="Wortman J."/>
            <person name="Nusbaum C."/>
            <person name="Birren B."/>
        </authorList>
    </citation>
    <scope>NUCLEOTIDE SEQUENCE [LARGE SCALE GENOMIC DNA]</scope>
    <source>
        <strain evidence="1 2">P1976</strain>
    </source>
</reference>
<proteinExistence type="predicted"/>
<gene>
    <name evidence="1" type="ORF">F444_14290</name>
</gene>
<dbReference type="EMBL" id="ANJA01002594">
    <property type="protein sequence ID" value="ETO69009.1"/>
    <property type="molecule type" value="Genomic_DNA"/>
</dbReference>
<protein>
    <submittedName>
        <fullName evidence="1">Uncharacterized protein</fullName>
    </submittedName>
</protein>
<dbReference type="AlphaFoldDB" id="A0A080ZQU8"/>
<comment type="caution">
    <text evidence="1">The sequence shown here is derived from an EMBL/GenBank/DDBJ whole genome shotgun (WGS) entry which is preliminary data.</text>
</comment>
<accession>A0A080ZQU8</accession>
<organism evidence="1 2">
    <name type="scientific">Phytophthora nicotianae P1976</name>
    <dbReference type="NCBI Taxonomy" id="1317066"/>
    <lineage>
        <taxon>Eukaryota</taxon>
        <taxon>Sar</taxon>
        <taxon>Stramenopiles</taxon>
        <taxon>Oomycota</taxon>
        <taxon>Peronosporomycetes</taxon>
        <taxon>Peronosporales</taxon>
        <taxon>Peronosporaceae</taxon>
        <taxon>Phytophthora</taxon>
    </lineage>
</organism>
<evidence type="ECO:0000313" key="1">
    <source>
        <dbReference type="EMBL" id="ETO69009.1"/>
    </source>
</evidence>
<dbReference type="Proteomes" id="UP000028582">
    <property type="component" value="Unassembled WGS sequence"/>
</dbReference>